<reference evidence="4 5" key="1">
    <citation type="submission" date="2020-09" db="EMBL/GenBank/DDBJ databases">
        <title>Complete genome sequence of an Arctic sea ice bacterium Marinomonas arctica BSI20414.</title>
        <authorList>
            <person name="Liao L."/>
            <person name="Chen B."/>
        </authorList>
    </citation>
    <scope>NUCLEOTIDE SEQUENCE [LARGE SCALE GENOMIC DNA]</scope>
    <source>
        <strain evidence="4 5">BSI20414</strain>
    </source>
</reference>
<dbReference type="PANTHER" id="PTHR32120:SF10">
    <property type="entry name" value="SMALL RIBOSOMAL SUBUNIT BIOGENESIS GTPASE RSGA"/>
    <property type="match status" value="1"/>
</dbReference>
<dbReference type="Proteomes" id="UP000516370">
    <property type="component" value="Chromosome"/>
</dbReference>
<dbReference type="InterPro" id="IPR004881">
    <property type="entry name" value="Ribosome_biogen_GTPase_RsgA"/>
</dbReference>
<dbReference type="Gene3D" id="1.10.40.50">
    <property type="entry name" value="Probable gtpase engc, domain 3"/>
    <property type="match status" value="1"/>
</dbReference>
<organism evidence="4 5">
    <name type="scientific">Marinomonas arctica</name>
    <dbReference type="NCBI Taxonomy" id="383750"/>
    <lineage>
        <taxon>Bacteria</taxon>
        <taxon>Pseudomonadati</taxon>
        <taxon>Pseudomonadota</taxon>
        <taxon>Gammaproteobacteria</taxon>
        <taxon>Oceanospirillales</taxon>
        <taxon>Oceanospirillaceae</taxon>
        <taxon>Marinomonas</taxon>
    </lineage>
</organism>
<dbReference type="Pfam" id="PF03193">
    <property type="entry name" value="RsgA_GTPase"/>
    <property type="match status" value="1"/>
</dbReference>
<keyword evidence="5" id="KW-1185">Reference proteome</keyword>
<evidence type="ECO:0000256" key="1">
    <source>
        <dbReference type="ARBA" id="ARBA00022517"/>
    </source>
</evidence>
<dbReference type="PANTHER" id="PTHR32120">
    <property type="entry name" value="SMALL RIBOSOMAL SUBUNIT BIOGENESIS GTPASE RSGA"/>
    <property type="match status" value="1"/>
</dbReference>
<feature type="compositionally biased region" description="Basic and acidic residues" evidence="2">
    <location>
        <begin position="298"/>
        <end position="309"/>
    </location>
</feature>
<evidence type="ECO:0000313" key="5">
    <source>
        <dbReference type="Proteomes" id="UP000516370"/>
    </source>
</evidence>
<name>A0A7H1J2W1_9GAMM</name>
<feature type="domain" description="EngC GTPase" evidence="3">
    <location>
        <begin position="86"/>
        <end position="233"/>
    </location>
</feature>
<dbReference type="InterPro" id="IPR010914">
    <property type="entry name" value="RsgA_GTPase_dom"/>
</dbReference>
<evidence type="ECO:0000259" key="3">
    <source>
        <dbReference type="Pfam" id="PF03193"/>
    </source>
</evidence>
<gene>
    <name evidence="4" type="primary">rsgA</name>
    <name evidence="4" type="ORF">IBG28_14065</name>
</gene>
<dbReference type="SUPFAM" id="SSF52540">
    <property type="entry name" value="P-loop containing nucleoside triphosphate hydrolases"/>
    <property type="match status" value="1"/>
</dbReference>
<feature type="region of interest" description="Disordered" evidence="2">
    <location>
        <begin position="293"/>
        <end position="325"/>
    </location>
</feature>
<proteinExistence type="predicted"/>
<dbReference type="OrthoDB" id="9809485at2"/>
<dbReference type="GO" id="GO:0042254">
    <property type="term" value="P:ribosome biogenesis"/>
    <property type="evidence" value="ECO:0007669"/>
    <property type="project" value="UniProtKB-KW"/>
</dbReference>
<dbReference type="RefSeq" id="WP_111606896.1">
    <property type="nucleotide sequence ID" value="NZ_BMLJ01000010.1"/>
</dbReference>
<sequence>MDSTFTLLELGWQAYFQQQLSLDDLESNRIARICSQQGSQYEIVSEFGLFTLESHPDMPSMTVGDWIVTDTEHHFLRLLEPSSVFEGIASNIDTVFLICALNQDFNLALIKRYLEITHEAQADAVVVLTKSDVCEDTAEKRAQVEKLDPLLIVETVNALDANSLRCLSPFLKKGKTIALLGAAGSGKSALINTLMQSSESGKAQRNIGQSGALKIMPSGAILLDTKGMRELQLAQFDSSAIANFADIIALEKQCRFSDCQHEGEPGCAIKAAVKANRLDAHRVADFLLLRSEDSDDDQVTKSKPQEKFYRSAQSDIRARKHSSAE</sequence>
<dbReference type="KEGG" id="mard:IBG28_14065"/>
<evidence type="ECO:0000313" key="4">
    <source>
        <dbReference type="EMBL" id="QNT04827.1"/>
    </source>
</evidence>
<dbReference type="GO" id="GO:0003924">
    <property type="term" value="F:GTPase activity"/>
    <property type="evidence" value="ECO:0007669"/>
    <property type="project" value="InterPro"/>
</dbReference>
<dbReference type="EMBL" id="CP061081">
    <property type="protein sequence ID" value="QNT04827.1"/>
    <property type="molecule type" value="Genomic_DNA"/>
</dbReference>
<protein>
    <submittedName>
        <fullName evidence="4">GTPase RsgA</fullName>
    </submittedName>
</protein>
<dbReference type="Gene3D" id="3.40.50.300">
    <property type="entry name" value="P-loop containing nucleotide triphosphate hydrolases"/>
    <property type="match status" value="1"/>
</dbReference>
<accession>A0A7H1J2W1</accession>
<dbReference type="AlphaFoldDB" id="A0A7H1J2W1"/>
<dbReference type="GO" id="GO:0005525">
    <property type="term" value="F:GTP binding"/>
    <property type="evidence" value="ECO:0007669"/>
    <property type="project" value="InterPro"/>
</dbReference>
<evidence type="ECO:0000256" key="2">
    <source>
        <dbReference type="SAM" id="MobiDB-lite"/>
    </source>
</evidence>
<dbReference type="InterPro" id="IPR027417">
    <property type="entry name" value="P-loop_NTPase"/>
</dbReference>
<keyword evidence="1" id="KW-0690">Ribosome biogenesis</keyword>